<protein>
    <recommendedName>
        <fullName evidence="8">Probable lipid II flippase MurJ</fullName>
    </recommendedName>
</protein>
<dbReference type="InterPro" id="IPR004268">
    <property type="entry name" value="MurJ"/>
</dbReference>
<sequence>MIKRLLHNQTSITGAAIILGAASFLSRIIGILRDRIFAHQFGAGSTLDAYYAAFRIPDLVYNLLIVGALSAGFIPVFLELKEKNQTNAWHVTNTVLNMLAIGSLVVCAVLFLFTPFLTHIIVPGFSGEQKDLTIMLARIMFVSPILLGISSLISGVLQSFKAFFIYSLTPIMYNMGIIIGAIFFVPWIGVKGLAYGVILGAVLHLLIQLPMLFKLGFRYRPVLDVRDTSVKRIWKMMIPRTLSLATFQINLLVITMLASTLGNGSITIFNFANNLQYFPVGIIGISFAIAAFPTLSELIAQKKQSLMVDELIRTSRQILFYIIPLSVIFLLLRAQIVRTVFGSGAFDWDATILTADTLALFSLSLFAQALIPLLARGFYALKDTWTPFLIGISGTLVNIMTAIYLKDLYGVRGLALAFSIASVFQLMLLWISLRHKVGPMKEHSFLLFLGKISFSASLMALVVQSLKEPISHIVDMTRLWGIFSQGLIAGLAGIVVYICMSWLFSVEEISLLKQSFTKRWLKLSSVEATVNEPDEV</sequence>
<evidence type="ECO:0000256" key="1">
    <source>
        <dbReference type="ARBA" id="ARBA00004651"/>
    </source>
</evidence>
<feature type="transmembrane region" description="Helical" evidence="8">
    <location>
        <begin position="483"/>
        <end position="504"/>
    </location>
</feature>
<organism evidence="10 11">
    <name type="scientific">Candidatus Magasanikbacteria bacterium CG11_big_fil_rev_8_21_14_0_20_43_7</name>
    <dbReference type="NCBI Taxonomy" id="1974654"/>
    <lineage>
        <taxon>Bacteria</taxon>
        <taxon>Candidatus Magasanikiibacteriota</taxon>
    </lineage>
</organism>
<evidence type="ECO:0000256" key="4">
    <source>
        <dbReference type="ARBA" id="ARBA00022960"/>
    </source>
</evidence>
<feature type="transmembrane region" description="Helical" evidence="8">
    <location>
        <begin position="277"/>
        <end position="298"/>
    </location>
</feature>
<dbReference type="GO" id="GO:0005886">
    <property type="term" value="C:plasma membrane"/>
    <property type="evidence" value="ECO:0007669"/>
    <property type="project" value="UniProtKB-SubCell"/>
</dbReference>
<keyword evidence="3 8" id="KW-0812">Transmembrane</keyword>
<feature type="transmembrane region" description="Helical" evidence="8">
    <location>
        <begin position="318"/>
        <end position="337"/>
    </location>
</feature>
<evidence type="ECO:0000256" key="3">
    <source>
        <dbReference type="ARBA" id="ARBA00022692"/>
    </source>
</evidence>
<keyword evidence="8 9" id="KW-0961">Cell wall biogenesis/degradation</keyword>
<dbReference type="NCBIfam" id="TIGR01695">
    <property type="entry name" value="murJ_mviN"/>
    <property type="match status" value="1"/>
</dbReference>
<dbReference type="EMBL" id="PCWM01000058">
    <property type="protein sequence ID" value="PIR03027.1"/>
    <property type="molecule type" value="Genomic_DNA"/>
</dbReference>
<evidence type="ECO:0000256" key="2">
    <source>
        <dbReference type="ARBA" id="ARBA00022475"/>
    </source>
</evidence>
<feature type="transmembrane region" description="Helical" evidence="8">
    <location>
        <begin position="59"/>
        <end position="78"/>
    </location>
</feature>
<dbReference type="GO" id="GO:0071555">
    <property type="term" value="P:cell wall organization"/>
    <property type="evidence" value="ECO:0007669"/>
    <property type="project" value="UniProtKB-UniRule"/>
</dbReference>
<dbReference type="GO" id="GO:0015648">
    <property type="term" value="F:lipid-linked peptidoglycan transporter activity"/>
    <property type="evidence" value="ECO:0007669"/>
    <property type="project" value="UniProtKB-UniRule"/>
</dbReference>
<reference evidence="10 11" key="1">
    <citation type="submission" date="2017-09" db="EMBL/GenBank/DDBJ databases">
        <title>Depth-based differentiation of microbial function through sediment-hosted aquifers and enrichment of novel symbionts in the deep terrestrial subsurface.</title>
        <authorList>
            <person name="Probst A.J."/>
            <person name="Ladd B."/>
            <person name="Jarett J.K."/>
            <person name="Geller-Mcgrath D.E."/>
            <person name="Sieber C.M."/>
            <person name="Emerson J.B."/>
            <person name="Anantharaman K."/>
            <person name="Thomas B.C."/>
            <person name="Malmstrom R."/>
            <person name="Stieglmeier M."/>
            <person name="Klingl A."/>
            <person name="Woyke T."/>
            <person name="Ryan C.M."/>
            <person name="Banfield J.F."/>
        </authorList>
    </citation>
    <scope>NUCLEOTIDE SEQUENCE [LARGE SCALE GENOMIC DNA]</scope>
    <source>
        <strain evidence="10">CG11_big_fil_rev_8_21_14_0_20_43_7</strain>
    </source>
</reference>
<keyword evidence="4 8" id="KW-0133">Cell shape</keyword>
<dbReference type="Proteomes" id="UP000229782">
    <property type="component" value="Unassembled WGS sequence"/>
</dbReference>
<evidence type="ECO:0000256" key="8">
    <source>
        <dbReference type="HAMAP-Rule" id="MF_02078"/>
    </source>
</evidence>
<evidence type="ECO:0000313" key="10">
    <source>
        <dbReference type="EMBL" id="PIR03027.1"/>
    </source>
</evidence>
<comment type="pathway">
    <text evidence="8">Cell wall biogenesis; peptidoglycan biosynthesis.</text>
</comment>
<keyword evidence="7 8" id="KW-0472">Membrane</keyword>
<evidence type="ECO:0000256" key="6">
    <source>
        <dbReference type="ARBA" id="ARBA00022989"/>
    </source>
</evidence>
<dbReference type="PRINTS" id="PR01806">
    <property type="entry name" value="VIRFACTRMVIN"/>
</dbReference>
<dbReference type="InterPro" id="IPR051050">
    <property type="entry name" value="Lipid_II_flippase_MurJ/MviN"/>
</dbReference>
<dbReference type="HAMAP" id="MF_02078">
    <property type="entry name" value="MurJ_MviN"/>
    <property type="match status" value="1"/>
</dbReference>
<keyword evidence="8 9" id="KW-0813">Transport</keyword>
<feature type="transmembrane region" description="Helical" evidence="8">
    <location>
        <begin position="134"/>
        <end position="157"/>
    </location>
</feature>
<keyword evidence="2 8" id="KW-1003">Cell membrane</keyword>
<dbReference type="GO" id="GO:0034204">
    <property type="term" value="P:lipid translocation"/>
    <property type="evidence" value="ECO:0007669"/>
    <property type="project" value="TreeGrafter"/>
</dbReference>
<comment type="function">
    <text evidence="8 9">Involved in peptidoglycan biosynthesis. Transports lipid-linked peptidoglycan precursors from the inner to the outer leaflet of the cytoplasmic membrane.</text>
</comment>
<evidence type="ECO:0000256" key="5">
    <source>
        <dbReference type="ARBA" id="ARBA00022984"/>
    </source>
</evidence>
<dbReference type="PIRSF" id="PIRSF002869">
    <property type="entry name" value="MviN"/>
    <property type="match status" value="1"/>
</dbReference>
<dbReference type="PANTHER" id="PTHR47019:SF1">
    <property type="entry name" value="LIPID II FLIPPASE MURJ"/>
    <property type="match status" value="1"/>
</dbReference>
<comment type="subcellular location">
    <subcellularLocation>
        <location evidence="1 8">Cell membrane</location>
        <topology evidence="1 8">Multi-pass membrane protein</topology>
    </subcellularLocation>
</comment>
<gene>
    <name evidence="10" type="primary">mviN</name>
    <name evidence="8" type="synonym">murJ</name>
    <name evidence="10" type="ORF">COV60_02490</name>
</gene>
<proteinExistence type="inferred from homology"/>
<keyword evidence="5 8" id="KW-0573">Peptidoglycan synthesis</keyword>
<comment type="similarity">
    <text evidence="8 9">Belongs to the MurJ/MviN family.</text>
</comment>
<feature type="transmembrane region" description="Helical" evidence="8">
    <location>
        <begin position="194"/>
        <end position="217"/>
    </location>
</feature>
<evidence type="ECO:0000256" key="7">
    <source>
        <dbReference type="ARBA" id="ARBA00023136"/>
    </source>
</evidence>
<feature type="transmembrane region" description="Helical" evidence="8">
    <location>
        <begin position="12"/>
        <end position="32"/>
    </location>
</feature>
<dbReference type="CDD" id="cd13123">
    <property type="entry name" value="MATE_MurJ_like"/>
    <property type="match status" value="1"/>
</dbReference>
<feature type="transmembrane region" description="Helical" evidence="8">
    <location>
        <begin position="411"/>
        <end position="433"/>
    </location>
</feature>
<dbReference type="PANTHER" id="PTHR47019">
    <property type="entry name" value="LIPID II FLIPPASE MURJ"/>
    <property type="match status" value="1"/>
</dbReference>
<dbReference type="GO" id="GO:0008360">
    <property type="term" value="P:regulation of cell shape"/>
    <property type="evidence" value="ECO:0007669"/>
    <property type="project" value="UniProtKB-UniRule"/>
</dbReference>
<dbReference type="Pfam" id="PF03023">
    <property type="entry name" value="MurJ"/>
    <property type="match status" value="1"/>
</dbReference>
<evidence type="ECO:0000313" key="11">
    <source>
        <dbReference type="Proteomes" id="UP000229782"/>
    </source>
</evidence>
<feature type="transmembrane region" description="Helical" evidence="8">
    <location>
        <begin position="357"/>
        <end position="375"/>
    </location>
</feature>
<feature type="transmembrane region" description="Helical" evidence="8">
    <location>
        <begin position="238"/>
        <end position="257"/>
    </location>
</feature>
<feature type="transmembrane region" description="Helical" evidence="8">
    <location>
        <begin position="387"/>
        <end position="405"/>
    </location>
</feature>
<feature type="transmembrane region" description="Helical" evidence="8">
    <location>
        <begin position="99"/>
        <end position="122"/>
    </location>
</feature>
<comment type="caution">
    <text evidence="10">The sequence shown here is derived from an EMBL/GenBank/DDBJ whole genome shotgun (WGS) entry which is preliminary data.</text>
</comment>
<dbReference type="UniPathway" id="UPA00219"/>
<dbReference type="GO" id="GO:0009252">
    <property type="term" value="P:peptidoglycan biosynthetic process"/>
    <property type="evidence" value="ECO:0007669"/>
    <property type="project" value="UniProtKB-UniRule"/>
</dbReference>
<evidence type="ECO:0000256" key="9">
    <source>
        <dbReference type="PIRNR" id="PIRNR002869"/>
    </source>
</evidence>
<accession>A0A2H0N283</accession>
<name>A0A2H0N283_9BACT</name>
<keyword evidence="6 8" id="KW-1133">Transmembrane helix</keyword>
<dbReference type="AlphaFoldDB" id="A0A2H0N283"/>
<feature type="transmembrane region" description="Helical" evidence="8">
    <location>
        <begin position="164"/>
        <end position="188"/>
    </location>
</feature>
<feature type="transmembrane region" description="Helical" evidence="8">
    <location>
        <begin position="445"/>
        <end position="463"/>
    </location>
</feature>